<sequence length="92" mass="10509">MSTPVLLIEPERLLLHMRHLSFRRNGKMISLKLVSLAHATTEWFLMIDTDEEAIADVDRLRDFLGKRNVIFTQEKFAGNLGGNVRGERDASV</sequence>
<reference evidence="1" key="1">
    <citation type="submission" date="2022-09" db="EMBL/GenBank/DDBJ databases">
        <title>Genome analysis and characterization of larvicidal activity of Brevibacillus strains.</title>
        <authorList>
            <person name="Patrusheva E.V."/>
            <person name="Izotova A.O."/>
            <person name="Toshchakov S.V."/>
            <person name="Sineoky S.P."/>
        </authorList>
    </citation>
    <scope>NUCLEOTIDE SEQUENCE</scope>
    <source>
        <strain evidence="1">VKPM_B-13247</strain>
    </source>
</reference>
<name>A0AAP3G771_BRELA</name>
<gene>
    <name evidence="1" type="ORF">O0554_09460</name>
</gene>
<comment type="caution">
    <text evidence="1">The sequence shown here is derived from an EMBL/GenBank/DDBJ whole genome shotgun (WGS) entry which is preliminary data.</text>
</comment>
<dbReference type="EMBL" id="JAPTNE010000011">
    <property type="protein sequence ID" value="MCZ0807138.1"/>
    <property type="molecule type" value="Genomic_DNA"/>
</dbReference>
<evidence type="ECO:0000313" key="2">
    <source>
        <dbReference type="Proteomes" id="UP001077662"/>
    </source>
</evidence>
<dbReference type="AlphaFoldDB" id="A0AAP3G771"/>
<evidence type="ECO:0000313" key="1">
    <source>
        <dbReference type="EMBL" id="MCZ0807138.1"/>
    </source>
</evidence>
<proteinExistence type="predicted"/>
<organism evidence="1 2">
    <name type="scientific">Brevibacillus laterosporus</name>
    <name type="common">Bacillus laterosporus</name>
    <dbReference type="NCBI Taxonomy" id="1465"/>
    <lineage>
        <taxon>Bacteria</taxon>
        <taxon>Bacillati</taxon>
        <taxon>Bacillota</taxon>
        <taxon>Bacilli</taxon>
        <taxon>Bacillales</taxon>
        <taxon>Paenibacillaceae</taxon>
        <taxon>Brevibacillus</taxon>
    </lineage>
</organism>
<dbReference type="Proteomes" id="UP001077662">
    <property type="component" value="Unassembled WGS sequence"/>
</dbReference>
<protein>
    <submittedName>
        <fullName evidence="1">Uncharacterized protein</fullName>
    </submittedName>
</protein>
<accession>A0AAP3G771</accession>